<evidence type="ECO:0000313" key="2">
    <source>
        <dbReference type="EMBL" id="KAJ0191422.1"/>
    </source>
</evidence>
<keyword evidence="3" id="KW-1185">Reference proteome</keyword>
<evidence type="ECO:0000313" key="3">
    <source>
        <dbReference type="Proteomes" id="UP000235145"/>
    </source>
</evidence>
<feature type="domain" description="ELMO" evidence="1">
    <location>
        <begin position="110"/>
        <end position="281"/>
    </location>
</feature>
<dbReference type="Proteomes" id="UP000235145">
    <property type="component" value="Unassembled WGS sequence"/>
</dbReference>
<comment type="caution">
    <text evidence="2">The sequence shown here is derived from an EMBL/GenBank/DDBJ whole genome shotgun (WGS) entry which is preliminary data.</text>
</comment>
<name>A0A9R1UPD6_LACSA</name>
<dbReference type="EMBL" id="NBSK02000008">
    <property type="protein sequence ID" value="KAJ0191422.1"/>
    <property type="molecule type" value="Genomic_DNA"/>
</dbReference>
<protein>
    <recommendedName>
        <fullName evidence="1">ELMO domain-containing protein</fullName>
    </recommendedName>
</protein>
<dbReference type="InterPro" id="IPR050868">
    <property type="entry name" value="ELMO_domain-containing"/>
</dbReference>
<accession>A0A9R1UPD6</accession>
<gene>
    <name evidence="2" type="ORF">LSAT_V11C800448290</name>
</gene>
<sequence>MLVTLSLLNLSNWEQKEMNRRFGGGSCIAIRTGHSISSRFHHASAASFSDPAICGASTWIRKGLPCVCFNKKASYARIFMNVTPLQARRETKKAKKQSKGLLRCYEARTSEQEALRALWSSAFPGQELHGLISDEWKKMGWQGKDPSTDFRGAGFISLENLLFFAKTFSISFQHLLRKQGARGVAWEYPFAAAGVNITFMLMKMLDLHTTTKPRTHVSAVFVHILSGNGIFDEFSENEWAFDLLYCIAFVVMDKKWMEKNATYMEFNEVLKSTRAQLEKELLLDDVLRIEDMPSFRLLH</sequence>
<dbReference type="PROSITE" id="PS51335">
    <property type="entry name" value="ELMO"/>
    <property type="match status" value="1"/>
</dbReference>
<dbReference type="InterPro" id="IPR006816">
    <property type="entry name" value="ELMO_dom"/>
</dbReference>
<dbReference type="PANTHER" id="PTHR12771:SF49">
    <property type="entry name" value="ELMO_CED-12 FAMILY PROTEIN"/>
    <property type="match status" value="1"/>
</dbReference>
<reference evidence="2 3" key="1">
    <citation type="journal article" date="2017" name="Nat. Commun.">
        <title>Genome assembly with in vitro proximity ligation data and whole-genome triplication in lettuce.</title>
        <authorList>
            <person name="Reyes-Chin-Wo S."/>
            <person name="Wang Z."/>
            <person name="Yang X."/>
            <person name="Kozik A."/>
            <person name="Arikit S."/>
            <person name="Song C."/>
            <person name="Xia L."/>
            <person name="Froenicke L."/>
            <person name="Lavelle D.O."/>
            <person name="Truco M.J."/>
            <person name="Xia R."/>
            <person name="Zhu S."/>
            <person name="Xu C."/>
            <person name="Xu H."/>
            <person name="Xu X."/>
            <person name="Cox K."/>
            <person name="Korf I."/>
            <person name="Meyers B.C."/>
            <person name="Michelmore R.W."/>
        </authorList>
    </citation>
    <scope>NUCLEOTIDE SEQUENCE [LARGE SCALE GENOMIC DNA]</scope>
    <source>
        <strain evidence="3">cv. Salinas</strain>
        <tissue evidence="2">Seedlings</tissue>
    </source>
</reference>
<dbReference type="Pfam" id="PF04727">
    <property type="entry name" value="ELMO_CED12"/>
    <property type="match status" value="1"/>
</dbReference>
<organism evidence="2 3">
    <name type="scientific">Lactuca sativa</name>
    <name type="common">Garden lettuce</name>
    <dbReference type="NCBI Taxonomy" id="4236"/>
    <lineage>
        <taxon>Eukaryota</taxon>
        <taxon>Viridiplantae</taxon>
        <taxon>Streptophyta</taxon>
        <taxon>Embryophyta</taxon>
        <taxon>Tracheophyta</taxon>
        <taxon>Spermatophyta</taxon>
        <taxon>Magnoliopsida</taxon>
        <taxon>eudicotyledons</taxon>
        <taxon>Gunneridae</taxon>
        <taxon>Pentapetalae</taxon>
        <taxon>asterids</taxon>
        <taxon>campanulids</taxon>
        <taxon>Asterales</taxon>
        <taxon>Asteraceae</taxon>
        <taxon>Cichorioideae</taxon>
        <taxon>Cichorieae</taxon>
        <taxon>Lactucinae</taxon>
        <taxon>Lactuca</taxon>
    </lineage>
</organism>
<evidence type="ECO:0000259" key="1">
    <source>
        <dbReference type="PROSITE" id="PS51335"/>
    </source>
</evidence>
<proteinExistence type="predicted"/>
<dbReference type="AlphaFoldDB" id="A0A9R1UPD6"/>
<dbReference type="PANTHER" id="PTHR12771">
    <property type="entry name" value="ENGULFMENT AND CELL MOTILITY"/>
    <property type="match status" value="1"/>
</dbReference>